<proteinExistence type="predicted"/>
<keyword evidence="2" id="KW-1185">Reference proteome</keyword>
<organism evidence="1 2">
    <name type="scientific">Myotis davidii</name>
    <name type="common">David's myotis</name>
    <dbReference type="NCBI Taxonomy" id="225400"/>
    <lineage>
        <taxon>Eukaryota</taxon>
        <taxon>Metazoa</taxon>
        <taxon>Chordata</taxon>
        <taxon>Craniata</taxon>
        <taxon>Vertebrata</taxon>
        <taxon>Euteleostomi</taxon>
        <taxon>Mammalia</taxon>
        <taxon>Eutheria</taxon>
        <taxon>Laurasiatheria</taxon>
        <taxon>Chiroptera</taxon>
        <taxon>Yangochiroptera</taxon>
        <taxon>Vespertilionidae</taxon>
        <taxon>Myotis</taxon>
    </lineage>
</organism>
<gene>
    <name evidence="1" type="ORF">MDA_GLEAN10003798</name>
</gene>
<protein>
    <submittedName>
        <fullName evidence="1">N-acetylmuramoyl-L-alanine amidase</fullName>
    </submittedName>
</protein>
<reference evidence="2" key="1">
    <citation type="journal article" date="2013" name="Science">
        <title>Comparative analysis of bat genomes provides insight into the evolution of flight and immunity.</title>
        <authorList>
            <person name="Zhang G."/>
            <person name="Cowled C."/>
            <person name="Shi Z."/>
            <person name="Huang Z."/>
            <person name="Bishop-Lilly K.A."/>
            <person name="Fang X."/>
            <person name="Wynne J.W."/>
            <person name="Xiong Z."/>
            <person name="Baker M.L."/>
            <person name="Zhao W."/>
            <person name="Tachedjian M."/>
            <person name="Zhu Y."/>
            <person name="Zhou P."/>
            <person name="Jiang X."/>
            <person name="Ng J."/>
            <person name="Yang L."/>
            <person name="Wu L."/>
            <person name="Xiao J."/>
            <person name="Feng Y."/>
            <person name="Chen Y."/>
            <person name="Sun X."/>
            <person name="Zhang Y."/>
            <person name="Marsh G.A."/>
            <person name="Crameri G."/>
            <person name="Broder C.C."/>
            <person name="Frey K.G."/>
            <person name="Wang L.F."/>
            <person name="Wang J."/>
        </authorList>
    </citation>
    <scope>NUCLEOTIDE SEQUENCE [LARGE SCALE GENOMIC DNA]</scope>
</reference>
<accession>L5M7I1</accession>
<evidence type="ECO:0000313" key="2">
    <source>
        <dbReference type="Proteomes" id="UP000010556"/>
    </source>
</evidence>
<evidence type="ECO:0000313" key="1">
    <source>
        <dbReference type="EMBL" id="ELK33663.1"/>
    </source>
</evidence>
<dbReference type="AlphaFoldDB" id="L5M7I1"/>
<dbReference type="Proteomes" id="UP000010556">
    <property type="component" value="Unassembled WGS sequence"/>
</dbReference>
<dbReference type="EMBL" id="KB104009">
    <property type="protein sequence ID" value="ELK33663.1"/>
    <property type="molecule type" value="Genomic_DNA"/>
</dbReference>
<sequence>MWKAQREAHEPGVLGHGVNAIPPSTASLPLLMDSVIQAVAELEQKVPVTEANHTVSVWHLSGWVSDP</sequence>
<name>L5M7I1_MYODS</name>